<dbReference type="SMART" id="SM00028">
    <property type="entry name" value="TPR"/>
    <property type="match status" value="2"/>
</dbReference>
<name>A0A7W8E5Z7_9BACT</name>
<dbReference type="InterPro" id="IPR019734">
    <property type="entry name" value="TPR_rpt"/>
</dbReference>
<evidence type="ECO:0000256" key="1">
    <source>
        <dbReference type="PROSITE-ProRule" id="PRU00339"/>
    </source>
</evidence>
<sequence>MAYRLPTVLLFAMFLLLRLTAAADVVHATAALNQGRVEDATLELRSDLKAHPHDALLHQVLCRAFYSEELADRAIAECEAAVAETRSDNALLSENLMWLGRAYGLKASRANPISAFRIAKKVVGAFERSAQVDPKNISALSDLGEYYVGAPSIVGGGLDKADALAARVMPVSATKAHRLLAMIAEKRGDNETAEAEFKRAFEAQRTPQTLVDIADFYQRRKQCDESVSTVKTLVRMDHARDAAIVDAASVLVACNREPQLARELFENYLTSPAKSDSAPAARVHVQLGDLIGKSGDVEGARREYQKALALASEYAPARKALQAR</sequence>
<feature type="signal peptide" evidence="2">
    <location>
        <begin position="1"/>
        <end position="23"/>
    </location>
</feature>
<keyword evidence="4" id="KW-1185">Reference proteome</keyword>
<organism evidence="3 4">
    <name type="scientific">Granulicella aggregans</name>
    <dbReference type="NCBI Taxonomy" id="474949"/>
    <lineage>
        <taxon>Bacteria</taxon>
        <taxon>Pseudomonadati</taxon>
        <taxon>Acidobacteriota</taxon>
        <taxon>Terriglobia</taxon>
        <taxon>Terriglobales</taxon>
        <taxon>Acidobacteriaceae</taxon>
        <taxon>Granulicella</taxon>
    </lineage>
</organism>
<keyword evidence="1" id="KW-0802">TPR repeat</keyword>
<dbReference type="RefSeq" id="WP_184221688.1">
    <property type="nucleotide sequence ID" value="NZ_JACHIP010000007.1"/>
</dbReference>
<reference evidence="3 4" key="1">
    <citation type="submission" date="2020-08" db="EMBL/GenBank/DDBJ databases">
        <title>Genomic Encyclopedia of Type Strains, Phase IV (KMG-V): Genome sequencing to study the core and pangenomes of soil and plant-associated prokaryotes.</title>
        <authorList>
            <person name="Whitman W."/>
        </authorList>
    </citation>
    <scope>NUCLEOTIDE SEQUENCE [LARGE SCALE GENOMIC DNA]</scope>
    <source>
        <strain evidence="3 4">M8UP14</strain>
    </source>
</reference>
<accession>A0A7W8E5Z7</accession>
<dbReference type="PROSITE" id="PS50005">
    <property type="entry name" value="TPR"/>
    <property type="match status" value="1"/>
</dbReference>
<comment type="caution">
    <text evidence="3">The sequence shown here is derived from an EMBL/GenBank/DDBJ whole genome shotgun (WGS) entry which is preliminary data.</text>
</comment>
<evidence type="ECO:0000313" key="4">
    <source>
        <dbReference type="Proteomes" id="UP000540989"/>
    </source>
</evidence>
<feature type="repeat" description="TPR" evidence="1">
    <location>
        <begin position="281"/>
        <end position="314"/>
    </location>
</feature>
<keyword evidence="2" id="KW-0732">Signal</keyword>
<feature type="chain" id="PRO_5031378413" evidence="2">
    <location>
        <begin position="24"/>
        <end position="324"/>
    </location>
</feature>
<dbReference type="EMBL" id="JACHIP010000007">
    <property type="protein sequence ID" value="MBB5059824.1"/>
    <property type="molecule type" value="Genomic_DNA"/>
</dbReference>
<dbReference type="AlphaFoldDB" id="A0A7W8E5Z7"/>
<dbReference type="InterPro" id="IPR011990">
    <property type="entry name" value="TPR-like_helical_dom_sf"/>
</dbReference>
<protein>
    <submittedName>
        <fullName evidence="3">Tetratricopeptide (TPR) repeat protein</fullName>
    </submittedName>
</protein>
<proteinExistence type="predicted"/>
<evidence type="ECO:0000256" key="2">
    <source>
        <dbReference type="SAM" id="SignalP"/>
    </source>
</evidence>
<evidence type="ECO:0000313" key="3">
    <source>
        <dbReference type="EMBL" id="MBB5059824.1"/>
    </source>
</evidence>
<dbReference type="Gene3D" id="1.25.40.10">
    <property type="entry name" value="Tetratricopeptide repeat domain"/>
    <property type="match status" value="3"/>
</dbReference>
<dbReference type="SUPFAM" id="SSF48452">
    <property type="entry name" value="TPR-like"/>
    <property type="match status" value="1"/>
</dbReference>
<dbReference type="Proteomes" id="UP000540989">
    <property type="component" value="Unassembled WGS sequence"/>
</dbReference>
<gene>
    <name evidence="3" type="ORF">HDF16_004553</name>
</gene>